<dbReference type="InterPro" id="IPR001932">
    <property type="entry name" value="PPM-type_phosphatase-like_dom"/>
</dbReference>
<feature type="transmembrane region" description="Helical" evidence="1">
    <location>
        <begin position="16"/>
        <end position="36"/>
    </location>
</feature>
<keyword evidence="4" id="KW-1185">Reference proteome</keyword>
<dbReference type="CDD" id="cd00143">
    <property type="entry name" value="PP2Cc"/>
    <property type="match status" value="1"/>
</dbReference>
<protein>
    <recommendedName>
        <fullName evidence="2">PPM-type phosphatase domain-containing protein</fullName>
    </recommendedName>
</protein>
<dbReference type="AlphaFoldDB" id="A0A8J5YRD3"/>
<dbReference type="EMBL" id="JAHUZN010000006">
    <property type="protein sequence ID" value="KAG8491144.1"/>
    <property type="molecule type" value="Genomic_DNA"/>
</dbReference>
<dbReference type="SUPFAM" id="SSF81606">
    <property type="entry name" value="PP2C-like"/>
    <property type="match status" value="2"/>
</dbReference>
<evidence type="ECO:0000256" key="1">
    <source>
        <dbReference type="SAM" id="Phobius"/>
    </source>
</evidence>
<dbReference type="OrthoDB" id="10264738at2759"/>
<proteinExistence type="predicted"/>
<feature type="transmembrane region" description="Helical" evidence="1">
    <location>
        <begin position="105"/>
        <end position="122"/>
    </location>
</feature>
<keyword evidence="1" id="KW-0472">Membrane</keyword>
<dbReference type="InterPro" id="IPR036457">
    <property type="entry name" value="PPM-type-like_dom_sf"/>
</dbReference>
<dbReference type="SMART" id="SM00332">
    <property type="entry name" value="PP2Cc"/>
    <property type="match status" value="1"/>
</dbReference>
<name>A0A8J5YRD3_9ROSI</name>
<reference evidence="3 4" key="1">
    <citation type="journal article" date="2021" name="bioRxiv">
        <title>The Gossypium anomalum genome as a resource for cotton improvement and evolutionary analysis of hybrid incompatibility.</title>
        <authorList>
            <person name="Grover C.E."/>
            <person name="Yuan D."/>
            <person name="Arick M.A."/>
            <person name="Miller E.R."/>
            <person name="Hu G."/>
            <person name="Peterson D.G."/>
            <person name="Wendel J.F."/>
            <person name="Udall J.A."/>
        </authorList>
    </citation>
    <scope>NUCLEOTIDE SEQUENCE [LARGE SCALE GENOMIC DNA]</scope>
    <source>
        <strain evidence="3">JFW-Udall</strain>
        <tissue evidence="3">Leaf</tissue>
    </source>
</reference>
<dbReference type="Pfam" id="PF00481">
    <property type="entry name" value="PP2C"/>
    <property type="match status" value="1"/>
</dbReference>
<evidence type="ECO:0000313" key="4">
    <source>
        <dbReference type="Proteomes" id="UP000701853"/>
    </source>
</evidence>
<accession>A0A8J5YRD3</accession>
<sequence>MRIRPFRYNPSPEISVIEYASTFCCFLILILVIPTGNFECSSCNMGYLNSVLQSSSQVHAEYGPVSGGGLSQNGKFSYGYASSPGKRSSMEDFYETRIDGVDGEIVGLFGVFDGIFLYYFLYISPSFLHTCMQILVLVICSNAVAVLEAISHGLLLAQDSTVLKVVYLIFTSTAVSGHGGARAAEYVKQNLFSNLIRHPKFISDTKSAIADAYNHTDSEFLKSENNQNRDAGSTASTAILVGDRLLVANVGDSRAVICRGGNAFAVSRDHKPDQSDERQRIEDAGGFVMWAGTWRVGGVLAVSRAFGDRLLKQYVVADPEIQEEKIDSSLEFLILASDGLWDVVTNEEAVAMVKPIQDPEQAAKRLMQEACQRGSADNITCVVVRFLASQGGSSRTVPA</sequence>
<evidence type="ECO:0000313" key="3">
    <source>
        <dbReference type="EMBL" id="KAG8491144.1"/>
    </source>
</evidence>
<dbReference type="InterPro" id="IPR015655">
    <property type="entry name" value="PP2C"/>
</dbReference>
<dbReference type="PANTHER" id="PTHR47992">
    <property type="entry name" value="PROTEIN PHOSPHATASE"/>
    <property type="match status" value="1"/>
</dbReference>
<dbReference type="PROSITE" id="PS51746">
    <property type="entry name" value="PPM_2"/>
    <property type="match status" value="1"/>
</dbReference>
<evidence type="ECO:0000259" key="2">
    <source>
        <dbReference type="PROSITE" id="PS51746"/>
    </source>
</evidence>
<dbReference type="Proteomes" id="UP000701853">
    <property type="component" value="Chromosome 6"/>
</dbReference>
<feature type="transmembrane region" description="Helical" evidence="1">
    <location>
        <begin position="134"/>
        <end position="155"/>
    </location>
</feature>
<organism evidence="3 4">
    <name type="scientific">Gossypium anomalum</name>
    <dbReference type="NCBI Taxonomy" id="47600"/>
    <lineage>
        <taxon>Eukaryota</taxon>
        <taxon>Viridiplantae</taxon>
        <taxon>Streptophyta</taxon>
        <taxon>Embryophyta</taxon>
        <taxon>Tracheophyta</taxon>
        <taxon>Spermatophyta</taxon>
        <taxon>Magnoliopsida</taxon>
        <taxon>eudicotyledons</taxon>
        <taxon>Gunneridae</taxon>
        <taxon>Pentapetalae</taxon>
        <taxon>rosids</taxon>
        <taxon>malvids</taxon>
        <taxon>Malvales</taxon>
        <taxon>Malvaceae</taxon>
        <taxon>Malvoideae</taxon>
        <taxon>Gossypium</taxon>
    </lineage>
</organism>
<keyword evidence="1" id="KW-1133">Transmembrane helix</keyword>
<dbReference type="GO" id="GO:0004722">
    <property type="term" value="F:protein serine/threonine phosphatase activity"/>
    <property type="evidence" value="ECO:0007669"/>
    <property type="project" value="InterPro"/>
</dbReference>
<comment type="caution">
    <text evidence="3">The sequence shown here is derived from an EMBL/GenBank/DDBJ whole genome shotgun (WGS) entry which is preliminary data.</text>
</comment>
<feature type="domain" description="PPM-type phosphatase" evidence="2">
    <location>
        <begin position="77"/>
        <end position="386"/>
    </location>
</feature>
<gene>
    <name evidence="3" type="ORF">CXB51_014343</name>
</gene>
<keyword evidence="1" id="KW-0812">Transmembrane</keyword>
<dbReference type="Gene3D" id="3.60.40.10">
    <property type="entry name" value="PPM-type phosphatase domain"/>
    <property type="match status" value="1"/>
</dbReference>